<dbReference type="SMART" id="SM00320">
    <property type="entry name" value="WD40"/>
    <property type="match status" value="6"/>
</dbReference>
<dbReference type="GO" id="GO:0008270">
    <property type="term" value="F:zinc ion binding"/>
    <property type="evidence" value="ECO:0007669"/>
    <property type="project" value="UniProtKB-KW"/>
</dbReference>
<dbReference type="PRINTS" id="PR00320">
    <property type="entry name" value="GPROTEINBRPT"/>
</dbReference>
<dbReference type="GO" id="GO:0010992">
    <property type="term" value="P:ubiquitin recycling"/>
    <property type="evidence" value="ECO:0007669"/>
    <property type="project" value="TreeGrafter"/>
</dbReference>
<dbReference type="InterPro" id="IPR015943">
    <property type="entry name" value="WD40/YVTN_repeat-like_dom_sf"/>
</dbReference>
<keyword evidence="7" id="KW-0175">Coiled coil</keyword>
<dbReference type="InterPro" id="IPR001680">
    <property type="entry name" value="WD40_rpt"/>
</dbReference>
<evidence type="ECO:0000256" key="3">
    <source>
        <dbReference type="ARBA" id="ARBA00022737"/>
    </source>
</evidence>
<sequence length="671" mass="76966">MSKVGDNKTPKEVKTEMMPVPIEQSCFDKNWILQLNQSEQIKNIICIICKQVANNPIEIDCPQHRGLYESLLVGENCLKQFLNANPNSCPVQPHDGCVYSRNSGTQRLIDTLKVMCPLRLQQYAQTPIQGQQEGENNNQVMCNFKGTIDELNNHLNNVCPLKMSDCWYKPFGCEHTCPKYKLQEHLVLDVKFHFDLVVKFVTVLQEEIKQLKLQLNKKKKNEDNTMPTNDNILLHKKEIVQLQHNVSRANSQREILEKENEMKKLQRESHKNYSNFKDFIEREKHYNESIKVLQEKSEKPINTEEMKDNDSPLSFDPKCSSSFSFDLFCSSSKLLKTFSGHTNTVWGIDCSTFDDCQFLCSGSHNNTIRVWNVETTKQIQFFSGHSRHVYSVKFSPFHDHSIICSSSFDKTIRFWNFETAKELQVLNEHTGWVSGIAFSPFNKGRYLCSGSADKTIRLWDVETFQTLHIFNGHEHGVWCVDILPLQSNHHDDKHIGVIGGNGYTLCSGACDKTIRIWDIETAKELIIFKGHGDTVRSVKYSPCGTNTILSGSDDSSVRMWDIRSKKEIHVFKGHTDTTWSVGYSPFVRSGKNSDDTNIIYSGSSDNTIRFWDTRTNKKLHMIKGNDEDGGIISLQFLFLKNKEKRNKNTDNCVYSANLCYGSSKGPVRVWG</sequence>
<feature type="repeat" description="WD" evidence="6">
    <location>
        <begin position="528"/>
        <end position="570"/>
    </location>
</feature>
<dbReference type="GO" id="GO:0005737">
    <property type="term" value="C:cytoplasm"/>
    <property type="evidence" value="ECO:0007669"/>
    <property type="project" value="TreeGrafter"/>
</dbReference>
<reference evidence="9 10" key="1">
    <citation type="journal article" date="2013" name="Curr. Biol.">
        <title>The Genome of the Foraminiferan Reticulomyxa filosa.</title>
        <authorList>
            <person name="Glockner G."/>
            <person name="Hulsmann N."/>
            <person name="Schleicher M."/>
            <person name="Noegel A.A."/>
            <person name="Eichinger L."/>
            <person name="Gallinger C."/>
            <person name="Pawlowski J."/>
            <person name="Sierra R."/>
            <person name="Euteneuer U."/>
            <person name="Pillet L."/>
            <person name="Moustafa A."/>
            <person name="Platzer M."/>
            <person name="Groth M."/>
            <person name="Szafranski K."/>
            <person name="Schliwa M."/>
        </authorList>
    </citation>
    <scope>NUCLEOTIDE SEQUENCE [LARGE SCALE GENOMIC DNA]</scope>
</reference>
<keyword evidence="3" id="KW-0677">Repeat</keyword>
<evidence type="ECO:0000256" key="1">
    <source>
        <dbReference type="ARBA" id="ARBA00022574"/>
    </source>
</evidence>
<keyword evidence="4" id="KW-0863">Zinc-finger</keyword>
<dbReference type="PANTHER" id="PTHR19849:SF1">
    <property type="entry name" value="F-BOX_WD REPEAT-CONTAINING PROTEIN 7"/>
    <property type="match status" value="1"/>
</dbReference>
<dbReference type="InterPro" id="IPR020472">
    <property type="entry name" value="WD40_PAC1"/>
</dbReference>
<feature type="repeat" description="WD" evidence="6">
    <location>
        <begin position="426"/>
        <end position="469"/>
    </location>
</feature>
<dbReference type="SUPFAM" id="SSF50978">
    <property type="entry name" value="WD40 repeat-like"/>
    <property type="match status" value="1"/>
</dbReference>
<keyword evidence="2" id="KW-0479">Metal-binding</keyword>
<evidence type="ECO:0000256" key="7">
    <source>
        <dbReference type="SAM" id="Coils"/>
    </source>
</evidence>
<dbReference type="PANTHER" id="PTHR19849">
    <property type="entry name" value="PHOSPHOLIPASE A-2-ACTIVATING PROTEIN"/>
    <property type="match status" value="1"/>
</dbReference>
<feature type="repeat" description="WD" evidence="6">
    <location>
        <begin position="580"/>
        <end position="621"/>
    </location>
</feature>
<feature type="repeat" description="WD" evidence="6">
    <location>
        <begin position="382"/>
        <end position="425"/>
    </location>
</feature>
<dbReference type="CDD" id="cd00200">
    <property type="entry name" value="WD40"/>
    <property type="match status" value="1"/>
</dbReference>
<dbReference type="AlphaFoldDB" id="X6MHS2"/>
<dbReference type="Pfam" id="PF00400">
    <property type="entry name" value="WD40"/>
    <property type="match status" value="6"/>
</dbReference>
<dbReference type="InterPro" id="IPR001293">
    <property type="entry name" value="Znf_TRAF"/>
</dbReference>
<dbReference type="Pfam" id="PF02176">
    <property type="entry name" value="zf-TRAF"/>
    <property type="match status" value="1"/>
</dbReference>
<dbReference type="InterPro" id="IPR036322">
    <property type="entry name" value="WD40_repeat_dom_sf"/>
</dbReference>
<dbReference type="PROSITE" id="PS00678">
    <property type="entry name" value="WD_REPEATS_1"/>
    <property type="match status" value="6"/>
</dbReference>
<feature type="repeat" description="WD" evidence="6">
    <location>
        <begin position="501"/>
        <end position="527"/>
    </location>
</feature>
<proteinExistence type="predicted"/>
<keyword evidence="10" id="KW-1185">Reference proteome</keyword>
<accession>X6MHS2</accession>
<dbReference type="OrthoDB" id="1932312at2759"/>
<dbReference type="InterPro" id="IPR019775">
    <property type="entry name" value="WD40_repeat_CS"/>
</dbReference>
<evidence type="ECO:0000256" key="2">
    <source>
        <dbReference type="ARBA" id="ARBA00022723"/>
    </source>
</evidence>
<evidence type="ECO:0000256" key="6">
    <source>
        <dbReference type="PROSITE-ProRule" id="PRU00221"/>
    </source>
</evidence>
<dbReference type="GO" id="GO:0043161">
    <property type="term" value="P:proteasome-mediated ubiquitin-dependent protein catabolic process"/>
    <property type="evidence" value="ECO:0007669"/>
    <property type="project" value="TreeGrafter"/>
</dbReference>
<evidence type="ECO:0000313" key="10">
    <source>
        <dbReference type="Proteomes" id="UP000023152"/>
    </source>
</evidence>
<name>X6MHS2_RETFI</name>
<evidence type="ECO:0000313" key="9">
    <source>
        <dbReference type="EMBL" id="ETO13216.1"/>
    </source>
</evidence>
<evidence type="ECO:0000256" key="4">
    <source>
        <dbReference type="ARBA" id="ARBA00022771"/>
    </source>
</evidence>
<keyword evidence="1 6" id="KW-0853">WD repeat</keyword>
<protein>
    <submittedName>
        <fullName evidence="9">WD-repeat protein</fullName>
    </submittedName>
</protein>
<gene>
    <name evidence="9" type="ORF">RFI_24160</name>
</gene>
<keyword evidence="5" id="KW-0862">Zinc</keyword>
<feature type="domain" description="TRAF-type" evidence="8">
    <location>
        <begin position="149"/>
        <end position="185"/>
    </location>
</feature>
<dbReference type="EMBL" id="ASPP01020743">
    <property type="protein sequence ID" value="ETO13216.1"/>
    <property type="molecule type" value="Genomic_DNA"/>
</dbReference>
<dbReference type="Proteomes" id="UP000023152">
    <property type="component" value="Unassembled WGS sequence"/>
</dbReference>
<feature type="coiled-coil region" evidence="7">
    <location>
        <begin position="201"/>
        <end position="268"/>
    </location>
</feature>
<dbReference type="GO" id="GO:0043130">
    <property type="term" value="F:ubiquitin binding"/>
    <property type="evidence" value="ECO:0007669"/>
    <property type="project" value="TreeGrafter"/>
</dbReference>
<evidence type="ECO:0000259" key="8">
    <source>
        <dbReference type="Pfam" id="PF02176"/>
    </source>
</evidence>
<comment type="caution">
    <text evidence="9">The sequence shown here is derived from an EMBL/GenBank/DDBJ whole genome shotgun (WGS) entry which is preliminary data.</text>
</comment>
<organism evidence="9 10">
    <name type="scientific">Reticulomyxa filosa</name>
    <dbReference type="NCBI Taxonomy" id="46433"/>
    <lineage>
        <taxon>Eukaryota</taxon>
        <taxon>Sar</taxon>
        <taxon>Rhizaria</taxon>
        <taxon>Retaria</taxon>
        <taxon>Foraminifera</taxon>
        <taxon>Monothalamids</taxon>
        <taxon>Reticulomyxidae</taxon>
        <taxon>Reticulomyxa</taxon>
    </lineage>
</organism>
<dbReference type="GO" id="GO:0005634">
    <property type="term" value="C:nucleus"/>
    <property type="evidence" value="ECO:0007669"/>
    <property type="project" value="TreeGrafter"/>
</dbReference>
<dbReference type="Gene3D" id="3.30.40.10">
    <property type="entry name" value="Zinc/RING finger domain, C3HC4 (zinc finger)"/>
    <property type="match status" value="1"/>
</dbReference>
<dbReference type="Gene3D" id="2.130.10.10">
    <property type="entry name" value="YVTN repeat-like/Quinoprotein amine dehydrogenase"/>
    <property type="match status" value="3"/>
</dbReference>
<feature type="repeat" description="WD" evidence="6">
    <location>
        <begin position="338"/>
        <end position="381"/>
    </location>
</feature>
<evidence type="ECO:0000256" key="5">
    <source>
        <dbReference type="ARBA" id="ARBA00022833"/>
    </source>
</evidence>
<dbReference type="InterPro" id="IPR013083">
    <property type="entry name" value="Znf_RING/FYVE/PHD"/>
</dbReference>
<dbReference type="PROSITE" id="PS50082">
    <property type="entry name" value="WD_REPEATS_2"/>
    <property type="match status" value="6"/>
</dbReference>
<dbReference type="PROSITE" id="PS50294">
    <property type="entry name" value="WD_REPEATS_REGION"/>
    <property type="match status" value="4"/>
</dbReference>